<feature type="domain" description="ABC transporter" evidence="3">
    <location>
        <begin position="1"/>
        <end position="212"/>
    </location>
</feature>
<dbReference type="InterPro" id="IPR003593">
    <property type="entry name" value="AAA+_ATPase"/>
</dbReference>
<dbReference type="SUPFAM" id="SSF52540">
    <property type="entry name" value="P-loop containing nucleoside triphosphate hydrolases"/>
    <property type="match status" value="1"/>
</dbReference>
<dbReference type="Gene3D" id="3.40.50.300">
    <property type="entry name" value="P-loop containing nucleotide triphosphate hydrolases"/>
    <property type="match status" value="1"/>
</dbReference>
<keyword evidence="1" id="KW-0547">Nucleotide-binding</keyword>
<sequence>MTIKPNRINAIVGGTGCGKSTLLQLLLKFYKPTSGSIHAGSVPLEDFKEADWRNAVGYVPQKNHLFTGTMEENIRLGNVTATNEELLNAIEDANLRPLIESFSNKHHTNLKPKAANMSGGQKQRVALARAFISNAPILMFDDSLSALDFKTSEYVQASFRKNTNVSTIIVASQDIHAVSYADHIVILDKGKVVASGSYQQLTADDSFRVKEG</sequence>
<evidence type="ECO:0000259" key="3">
    <source>
        <dbReference type="PROSITE" id="PS50893"/>
    </source>
</evidence>
<dbReference type="InterPro" id="IPR039421">
    <property type="entry name" value="Type_1_exporter"/>
</dbReference>
<organism evidence="4 5">
    <name type="scientific">Gracilibacillus salinarum</name>
    <dbReference type="NCBI Taxonomy" id="2932255"/>
    <lineage>
        <taxon>Bacteria</taxon>
        <taxon>Bacillati</taxon>
        <taxon>Bacillota</taxon>
        <taxon>Bacilli</taxon>
        <taxon>Bacillales</taxon>
        <taxon>Bacillaceae</taxon>
        <taxon>Gracilibacillus</taxon>
    </lineage>
</organism>
<dbReference type="SMART" id="SM00382">
    <property type="entry name" value="AAA"/>
    <property type="match status" value="1"/>
</dbReference>
<dbReference type="InterPro" id="IPR017871">
    <property type="entry name" value="ABC_transporter-like_CS"/>
</dbReference>
<dbReference type="Proteomes" id="UP000831537">
    <property type="component" value="Chromosome"/>
</dbReference>
<dbReference type="Pfam" id="PF00005">
    <property type="entry name" value="ABC_tran"/>
    <property type="match status" value="1"/>
</dbReference>
<evidence type="ECO:0000313" key="5">
    <source>
        <dbReference type="Proteomes" id="UP000831537"/>
    </source>
</evidence>
<dbReference type="PANTHER" id="PTHR24221">
    <property type="entry name" value="ATP-BINDING CASSETTE SUB-FAMILY B"/>
    <property type="match status" value="1"/>
</dbReference>
<gene>
    <name evidence="4" type="ORF">MUN87_08355</name>
</gene>
<evidence type="ECO:0000256" key="2">
    <source>
        <dbReference type="ARBA" id="ARBA00022840"/>
    </source>
</evidence>
<dbReference type="PROSITE" id="PS50893">
    <property type="entry name" value="ABC_TRANSPORTER_2"/>
    <property type="match status" value="1"/>
</dbReference>
<dbReference type="EMBL" id="CP095071">
    <property type="protein sequence ID" value="UOQ87456.1"/>
    <property type="molecule type" value="Genomic_DNA"/>
</dbReference>
<dbReference type="PROSITE" id="PS00211">
    <property type="entry name" value="ABC_TRANSPORTER_1"/>
    <property type="match status" value="1"/>
</dbReference>
<proteinExistence type="predicted"/>
<evidence type="ECO:0000313" key="4">
    <source>
        <dbReference type="EMBL" id="UOQ87456.1"/>
    </source>
</evidence>
<dbReference type="PANTHER" id="PTHR24221:SF654">
    <property type="entry name" value="ATP-BINDING CASSETTE SUB-FAMILY B MEMBER 6"/>
    <property type="match status" value="1"/>
</dbReference>
<keyword evidence="2 4" id="KW-0067">ATP-binding</keyword>
<dbReference type="InterPro" id="IPR027417">
    <property type="entry name" value="P-loop_NTPase"/>
</dbReference>
<protein>
    <submittedName>
        <fullName evidence="4">ABC transporter ATP-binding protein/permease</fullName>
    </submittedName>
</protein>
<dbReference type="InterPro" id="IPR003439">
    <property type="entry name" value="ABC_transporter-like_ATP-bd"/>
</dbReference>
<accession>A0ABY4GTB3</accession>
<reference evidence="4 5" key="1">
    <citation type="submission" date="2022-04" db="EMBL/GenBank/DDBJ databases">
        <title>Gracilibacillus sp. isolated from saltern.</title>
        <authorList>
            <person name="Won M."/>
            <person name="Lee C.-M."/>
            <person name="Woen H.-Y."/>
            <person name="Kwon S.-W."/>
        </authorList>
    </citation>
    <scope>NUCLEOTIDE SEQUENCE [LARGE SCALE GENOMIC DNA]</scope>
    <source>
        <strain evidence="4 5">SSPM10-3</strain>
    </source>
</reference>
<dbReference type="GO" id="GO:0005524">
    <property type="term" value="F:ATP binding"/>
    <property type="evidence" value="ECO:0007669"/>
    <property type="project" value="UniProtKB-KW"/>
</dbReference>
<dbReference type="CDD" id="cd03228">
    <property type="entry name" value="ABCC_MRP_Like"/>
    <property type="match status" value="1"/>
</dbReference>
<evidence type="ECO:0000256" key="1">
    <source>
        <dbReference type="ARBA" id="ARBA00022741"/>
    </source>
</evidence>
<name>A0ABY4GTB3_9BACI</name>
<keyword evidence="5" id="KW-1185">Reference proteome</keyword>